<dbReference type="OrthoDB" id="9981483at2"/>
<protein>
    <submittedName>
        <fullName evidence="1">Uncharacterized protein</fullName>
    </submittedName>
</protein>
<name>A0A086ZDA7_9BIFI</name>
<sequence length="137" mass="15422">MAAIKSQTTVSGDVLADPNYWDDYEGKGPRLTLMLLYAPRHWDETEGRWQQSDSGQTRIKLQYSGNAARRVHLLFDRGVLRIGLPVHAHGRVSDTPCVRKYRGRLETSHLVYAEDLDVDLVTLATRDPQLTGFTAVA</sequence>
<proteinExistence type="predicted"/>
<dbReference type="STRING" id="1437608.GCA_000771645_01991"/>
<reference evidence="1 2" key="1">
    <citation type="submission" date="2014-03" db="EMBL/GenBank/DDBJ databases">
        <title>Genomics of Bifidobacteria.</title>
        <authorList>
            <person name="Ventura M."/>
            <person name="Milani C."/>
            <person name="Lugli G.A."/>
        </authorList>
    </citation>
    <scope>NUCLEOTIDE SEQUENCE [LARGE SCALE GENOMIC DNA]</scope>
    <source>
        <strain evidence="1 2">DSM 23969</strain>
    </source>
</reference>
<dbReference type="InterPro" id="IPR012340">
    <property type="entry name" value="NA-bd_OB-fold"/>
</dbReference>
<dbReference type="Gene3D" id="2.40.50.140">
    <property type="entry name" value="Nucleic acid-binding proteins"/>
    <property type="match status" value="1"/>
</dbReference>
<organism evidence="1 2">
    <name type="scientific">Bifidobacterium biavatii DSM 23969</name>
    <dbReference type="NCBI Taxonomy" id="1437608"/>
    <lineage>
        <taxon>Bacteria</taxon>
        <taxon>Bacillati</taxon>
        <taxon>Actinomycetota</taxon>
        <taxon>Actinomycetes</taxon>
        <taxon>Bifidobacteriales</taxon>
        <taxon>Bifidobacteriaceae</taxon>
        <taxon>Bifidobacterium</taxon>
    </lineage>
</organism>
<dbReference type="EMBL" id="JGYN01000046">
    <property type="protein sequence ID" value="KFI44507.1"/>
    <property type="molecule type" value="Genomic_DNA"/>
</dbReference>
<comment type="caution">
    <text evidence="1">The sequence shown here is derived from an EMBL/GenBank/DDBJ whole genome shotgun (WGS) entry which is preliminary data.</text>
</comment>
<keyword evidence="2" id="KW-1185">Reference proteome</keyword>
<dbReference type="RefSeq" id="WP_033496460.1">
    <property type="nucleotide sequence ID" value="NZ_JDUU01000039.1"/>
</dbReference>
<gene>
    <name evidence="1" type="ORF">BBIA_2415</name>
</gene>
<evidence type="ECO:0000313" key="1">
    <source>
        <dbReference type="EMBL" id="KFI44507.1"/>
    </source>
</evidence>
<dbReference type="Proteomes" id="UP000029108">
    <property type="component" value="Unassembled WGS sequence"/>
</dbReference>
<evidence type="ECO:0000313" key="2">
    <source>
        <dbReference type="Proteomes" id="UP000029108"/>
    </source>
</evidence>
<accession>A0A086ZDA7</accession>
<dbReference type="AlphaFoldDB" id="A0A086ZDA7"/>